<evidence type="ECO:0000256" key="1">
    <source>
        <dbReference type="SAM" id="MobiDB-lite"/>
    </source>
</evidence>
<name>A0A6A3MC74_9STRA</name>
<dbReference type="AlphaFoldDB" id="A0A6A3MC74"/>
<accession>A0A6A3MC74</accession>
<evidence type="ECO:0000313" key="2">
    <source>
        <dbReference type="EMBL" id="KAE9029901.1"/>
    </source>
</evidence>
<feature type="region of interest" description="Disordered" evidence="1">
    <location>
        <begin position="48"/>
        <end position="146"/>
    </location>
</feature>
<protein>
    <recommendedName>
        <fullName evidence="4">Retrotransposon Copia-like N-terminal domain-containing protein</fullName>
    </recommendedName>
</protein>
<feature type="compositionally biased region" description="Acidic residues" evidence="1">
    <location>
        <begin position="75"/>
        <end position="90"/>
    </location>
</feature>
<feature type="compositionally biased region" description="Acidic residues" evidence="1">
    <location>
        <begin position="48"/>
        <end position="64"/>
    </location>
</feature>
<gene>
    <name evidence="2" type="ORF">PF011_g877</name>
</gene>
<dbReference type="Proteomes" id="UP000460718">
    <property type="component" value="Unassembled WGS sequence"/>
</dbReference>
<evidence type="ECO:0008006" key="4">
    <source>
        <dbReference type="Google" id="ProtNLM"/>
    </source>
</evidence>
<feature type="compositionally biased region" description="Basic residues" evidence="1">
    <location>
        <begin position="121"/>
        <end position="130"/>
    </location>
</feature>
<sequence>MSPSQASSDDFPRLIGAENFDVWKTRVCAALDGKHLLGYVQKPNYDGISEEEIDESASDVSDSDDAPKPKSSESVEVDSDAVDYGEESEDEKPQSEDSGDNSDTSAKRMMLPVVRPFNLSRARKERKRGAKEKAQPLNPRGRRRQEAKTKAFLMKTMDNTHVRLVKNLTTSYEVFQFICQKYEGASFHGDP</sequence>
<reference evidence="2 3" key="1">
    <citation type="submission" date="2018-09" db="EMBL/GenBank/DDBJ databases">
        <title>Genomic investigation of the strawberry pathogen Phytophthora fragariae indicates pathogenicity is determined by transcriptional variation in three key races.</title>
        <authorList>
            <person name="Adams T.M."/>
            <person name="Armitage A.D."/>
            <person name="Sobczyk M.K."/>
            <person name="Bates H.J."/>
            <person name="Dunwell J.M."/>
            <person name="Nellist C.F."/>
            <person name="Harrison R.J."/>
        </authorList>
    </citation>
    <scope>NUCLEOTIDE SEQUENCE [LARGE SCALE GENOMIC DNA]</scope>
    <source>
        <strain evidence="2 3">SCRP245</strain>
    </source>
</reference>
<organism evidence="2 3">
    <name type="scientific">Phytophthora fragariae</name>
    <dbReference type="NCBI Taxonomy" id="53985"/>
    <lineage>
        <taxon>Eukaryota</taxon>
        <taxon>Sar</taxon>
        <taxon>Stramenopiles</taxon>
        <taxon>Oomycota</taxon>
        <taxon>Peronosporomycetes</taxon>
        <taxon>Peronosporales</taxon>
        <taxon>Peronosporaceae</taxon>
        <taxon>Phytophthora</taxon>
    </lineage>
</organism>
<evidence type="ECO:0000313" key="3">
    <source>
        <dbReference type="Proteomes" id="UP000460718"/>
    </source>
</evidence>
<dbReference type="EMBL" id="QXFW01000021">
    <property type="protein sequence ID" value="KAE9029901.1"/>
    <property type="molecule type" value="Genomic_DNA"/>
</dbReference>
<proteinExistence type="predicted"/>
<comment type="caution">
    <text evidence="2">The sequence shown here is derived from an EMBL/GenBank/DDBJ whole genome shotgun (WGS) entry which is preliminary data.</text>
</comment>